<evidence type="ECO:0000313" key="4">
    <source>
        <dbReference type="Proteomes" id="UP000487649"/>
    </source>
</evidence>
<dbReference type="PANTHER" id="PTHR22916">
    <property type="entry name" value="GLYCOSYLTRANSFERASE"/>
    <property type="match status" value="1"/>
</dbReference>
<dbReference type="AlphaFoldDB" id="A0A6I3NKN2"/>
<dbReference type="PANTHER" id="PTHR22916:SF3">
    <property type="entry name" value="UDP-GLCNAC:BETAGAL BETA-1,3-N-ACETYLGLUCOSAMINYLTRANSFERASE-LIKE PROTEIN 1"/>
    <property type="match status" value="1"/>
</dbReference>
<dbReference type="Gene3D" id="3.90.550.10">
    <property type="entry name" value="Spore Coat Polysaccharide Biosynthesis Protein SpsA, Chain A"/>
    <property type="match status" value="1"/>
</dbReference>
<sequence length="338" mass="39946">MGLVSIIVPIYNVENYLFRCLDSIVSQTYQNIELICVNDGSTDNSQLIVDEYKCKFPNKIKSIIKANGGLGDARNRGLLEAAGDYVMFIDSDDWIEKNTIEIMIENAIKNQSDIVICGLRRITENNKVLSQEQCKLNKEYNSEEALVNLAPAAWNKLYRRSLFIENNIMYPINVWYEDLPTTSKLFMCSKKITTTNDILINYLQRSNSIIYSYDSRARDIFKVLEDIRTFNPEKTKIYQNEIEYLFIIHIIFAHLFRSTILENNDLKQEIKYCKDFIEKKYPRYFKNKYLDIRYKNNNSLIKKIVMNIGILAFKYNLYFPLLQIYKFINKIIPIQFKW</sequence>
<evidence type="ECO:0000313" key="3">
    <source>
        <dbReference type="EMBL" id="MTL94743.1"/>
    </source>
</evidence>
<dbReference type="InterPro" id="IPR001173">
    <property type="entry name" value="Glyco_trans_2-like"/>
</dbReference>
<gene>
    <name evidence="3" type="ORF">GMA64_09410</name>
    <name evidence="2" type="ORF">GMA92_11315</name>
</gene>
<dbReference type="CDD" id="cd00761">
    <property type="entry name" value="Glyco_tranf_GTA_type"/>
    <property type="match status" value="1"/>
</dbReference>
<dbReference type="GO" id="GO:0016758">
    <property type="term" value="F:hexosyltransferase activity"/>
    <property type="evidence" value="ECO:0007669"/>
    <property type="project" value="UniProtKB-ARBA"/>
</dbReference>
<dbReference type="InterPro" id="IPR029044">
    <property type="entry name" value="Nucleotide-diphossugar_trans"/>
</dbReference>
<protein>
    <submittedName>
        <fullName evidence="3">Glycosyltransferase</fullName>
    </submittedName>
</protein>
<dbReference type="SUPFAM" id="SSF53448">
    <property type="entry name" value="Nucleotide-diphospho-sugar transferases"/>
    <property type="match status" value="1"/>
</dbReference>
<evidence type="ECO:0000259" key="1">
    <source>
        <dbReference type="Pfam" id="PF00535"/>
    </source>
</evidence>
<reference evidence="3 4" key="1">
    <citation type="journal article" date="2019" name="Nat. Med.">
        <title>A library of human gut bacterial isolates paired with longitudinal multiomics data enables mechanistic microbiome research.</title>
        <authorList>
            <person name="Poyet M."/>
            <person name="Groussin M."/>
            <person name="Gibbons S.M."/>
            <person name="Avila-Pacheco J."/>
            <person name="Jiang X."/>
            <person name="Kearney S.M."/>
            <person name="Perrotta A.R."/>
            <person name="Berdy B."/>
            <person name="Zhao S."/>
            <person name="Lieberman T.D."/>
            <person name="Swanson P.K."/>
            <person name="Smith M."/>
            <person name="Roesemann S."/>
            <person name="Alexander J.E."/>
            <person name="Rich S.A."/>
            <person name="Livny J."/>
            <person name="Vlamakis H."/>
            <person name="Clish C."/>
            <person name="Bullock K."/>
            <person name="Deik A."/>
            <person name="Scott J."/>
            <person name="Pierce K.A."/>
            <person name="Xavier R.J."/>
            <person name="Alm E.J."/>
        </authorList>
    </citation>
    <scope>NUCLEOTIDE SEQUENCE</scope>
    <source>
        <strain evidence="3">BIOML-A179</strain>
        <strain evidence="2 4">BIOML-A198</strain>
    </source>
</reference>
<dbReference type="EMBL" id="WMQV01000021">
    <property type="protein sequence ID" value="MTL94743.1"/>
    <property type="molecule type" value="Genomic_DNA"/>
</dbReference>
<dbReference type="Proteomes" id="UP000487649">
    <property type="component" value="Unassembled WGS sequence"/>
</dbReference>
<accession>A0A6I3NKN2</accession>
<feature type="domain" description="Glycosyltransferase 2-like" evidence="1">
    <location>
        <begin position="5"/>
        <end position="163"/>
    </location>
</feature>
<dbReference type="Pfam" id="PF00535">
    <property type="entry name" value="Glycos_transf_2"/>
    <property type="match status" value="1"/>
</dbReference>
<evidence type="ECO:0000313" key="2">
    <source>
        <dbReference type="EMBL" id="MTK22003.1"/>
    </source>
</evidence>
<keyword evidence="3" id="KW-0808">Transferase</keyword>
<organism evidence="3">
    <name type="scientific">Turicibacter sanguinis</name>
    <dbReference type="NCBI Taxonomy" id="154288"/>
    <lineage>
        <taxon>Bacteria</taxon>
        <taxon>Bacillati</taxon>
        <taxon>Bacillota</taxon>
        <taxon>Erysipelotrichia</taxon>
        <taxon>Erysipelotrichales</taxon>
        <taxon>Turicibacteraceae</taxon>
        <taxon>Turicibacter</taxon>
    </lineage>
</organism>
<dbReference type="GeneID" id="60058585"/>
<name>A0A6I3NKN2_9FIRM</name>
<comment type="caution">
    <text evidence="3">The sequence shown here is derived from an EMBL/GenBank/DDBJ whole genome shotgun (WGS) entry which is preliminary data.</text>
</comment>
<proteinExistence type="predicted"/>
<dbReference type="EMBL" id="WMQE01000027">
    <property type="protein sequence ID" value="MTK22003.1"/>
    <property type="molecule type" value="Genomic_DNA"/>
</dbReference>
<dbReference type="RefSeq" id="WP_006784915.1">
    <property type="nucleotide sequence ID" value="NZ_CP053187.1"/>
</dbReference>